<accession>A0A4S2CW70</accession>
<gene>
    <name evidence="3" type="ORF">E5352_16120</name>
</gene>
<reference evidence="3 4" key="1">
    <citation type="submission" date="2019-04" db="EMBL/GenBank/DDBJ databases">
        <title>Microbes associate with the intestines of laboratory mice.</title>
        <authorList>
            <person name="Navarre W."/>
            <person name="Wong E."/>
            <person name="Huang K."/>
            <person name="Tropini C."/>
            <person name="Ng K."/>
            <person name="Yu B."/>
        </authorList>
    </citation>
    <scope>NUCLEOTIDE SEQUENCE [LARGE SCALE GENOMIC DNA]</scope>
    <source>
        <strain evidence="3 4">NM62_B4-13</strain>
    </source>
</reference>
<feature type="transmembrane region" description="Helical" evidence="2">
    <location>
        <begin position="70"/>
        <end position="90"/>
    </location>
</feature>
<evidence type="ECO:0000256" key="1">
    <source>
        <dbReference type="SAM" id="MobiDB-lite"/>
    </source>
</evidence>
<name>A0A4S2CW70_STEMA</name>
<dbReference type="InterPro" id="IPR025291">
    <property type="entry name" value="DUF4153"/>
</dbReference>
<feature type="transmembrane region" description="Helical" evidence="2">
    <location>
        <begin position="149"/>
        <end position="173"/>
    </location>
</feature>
<evidence type="ECO:0000256" key="2">
    <source>
        <dbReference type="SAM" id="Phobius"/>
    </source>
</evidence>
<feature type="compositionally biased region" description="Pro residues" evidence="1">
    <location>
        <begin position="588"/>
        <end position="597"/>
    </location>
</feature>
<keyword evidence="2" id="KW-0812">Transmembrane</keyword>
<comment type="caution">
    <text evidence="3">The sequence shown here is derived from an EMBL/GenBank/DDBJ whole genome shotgun (WGS) entry which is preliminary data.</text>
</comment>
<feature type="transmembrane region" description="Helical" evidence="2">
    <location>
        <begin position="102"/>
        <end position="122"/>
    </location>
</feature>
<feature type="transmembrane region" description="Helical" evidence="2">
    <location>
        <begin position="321"/>
        <end position="342"/>
    </location>
</feature>
<feature type="region of interest" description="Disordered" evidence="1">
    <location>
        <begin position="571"/>
        <end position="597"/>
    </location>
</feature>
<protein>
    <submittedName>
        <fullName evidence="3">DUF4153 domain-containing protein</fullName>
    </submittedName>
</protein>
<keyword evidence="2" id="KW-0472">Membrane</keyword>
<dbReference type="Proteomes" id="UP000306631">
    <property type="component" value="Unassembled WGS sequence"/>
</dbReference>
<organism evidence="3 4">
    <name type="scientific">Stenotrophomonas maltophilia</name>
    <name type="common">Pseudomonas maltophilia</name>
    <name type="synonym">Xanthomonas maltophilia</name>
    <dbReference type="NCBI Taxonomy" id="40324"/>
    <lineage>
        <taxon>Bacteria</taxon>
        <taxon>Pseudomonadati</taxon>
        <taxon>Pseudomonadota</taxon>
        <taxon>Gammaproteobacteria</taxon>
        <taxon>Lysobacterales</taxon>
        <taxon>Lysobacteraceae</taxon>
        <taxon>Stenotrophomonas</taxon>
        <taxon>Stenotrophomonas maltophilia group</taxon>
    </lineage>
</organism>
<feature type="transmembrane region" description="Helical" evidence="2">
    <location>
        <begin position="185"/>
        <end position="204"/>
    </location>
</feature>
<feature type="transmembrane region" description="Helical" evidence="2">
    <location>
        <begin position="216"/>
        <end position="241"/>
    </location>
</feature>
<dbReference type="RefSeq" id="WP_136006508.1">
    <property type="nucleotide sequence ID" value="NZ_SRYW01000017.1"/>
</dbReference>
<evidence type="ECO:0000313" key="4">
    <source>
        <dbReference type="Proteomes" id="UP000306631"/>
    </source>
</evidence>
<sequence>MNDSPPLPLNTRSAIVLIALLQGLLLYIATQADTTWPFDSITGQLCWNAAVLLVPGAIVLAATRLNDRRLWAHAAVGLLGVLALSGWIGWNLQGAPGLAEGPLVTPFALSMAVGFFVLLPWWQYRLASGHWRATYTALFEHAWQNALTLALAVAFTGLTWLLLSLWALLFMLVDIRFFRDLFQQGAFIALATGTLMGFGILIGRTQQRAVQVTRQVLFAVCKGLLPLLAFIAVLFVCSLPFTGLEPLWKTRSAAALLLSIVALLVVFTNAVYQQDSDVTPYPAWLRRLVDASLLALPVYAGLALYAVALRVEQHGWTLPRVWVALIALLLAGYALGYAWAALRRFPRWLQGIETINRWVCWAVLAAAVLPHTPLLDPVRLSVHSQVARLQAQAPQIEEDDARVLRFELGRRGYQALQALRDAPGFKDAPAAVAVIDAALARQSRWHGDRATSSSSVAAVTERAVLQRQLVPAANSPAPDTAWWDALLAGKVSANDCLRPGHPCVALRRDLDGDGRDEMLLCDVSGTVGSSCQLHVLEGAQWRDGGTLTFWAGSTGRIQTAVRQGNITLHRPRWPQVSLDGGEPQDIQTPPPSSEDNP</sequence>
<evidence type="ECO:0000313" key="3">
    <source>
        <dbReference type="EMBL" id="TGY32293.1"/>
    </source>
</evidence>
<dbReference type="AlphaFoldDB" id="A0A4S2CW70"/>
<proteinExistence type="predicted"/>
<feature type="transmembrane region" description="Helical" evidence="2">
    <location>
        <begin position="41"/>
        <end position="63"/>
    </location>
</feature>
<feature type="transmembrane region" description="Helical" evidence="2">
    <location>
        <begin position="284"/>
        <end position="309"/>
    </location>
</feature>
<feature type="transmembrane region" description="Helical" evidence="2">
    <location>
        <begin position="253"/>
        <end position="272"/>
    </location>
</feature>
<dbReference type="EMBL" id="SRYW01000017">
    <property type="protein sequence ID" value="TGY32293.1"/>
    <property type="molecule type" value="Genomic_DNA"/>
</dbReference>
<keyword evidence="2" id="KW-1133">Transmembrane helix</keyword>
<dbReference type="Pfam" id="PF13687">
    <property type="entry name" value="DUF4153"/>
    <property type="match status" value="1"/>
</dbReference>
<dbReference type="OrthoDB" id="7022049at2"/>